<proteinExistence type="predicted"/>
<sequence>MLSNKMLKVFLYAYISSRFLSSNRLFWKNTLPWYSKKNLSAFCALPVGCELPPYGLLLLCSCAT</sequence>
<organism evidence="1">
    <name type="scientific">Rhizophora mucronata</name>
    <name type="common">Asiatic mangrove</name>
    <dbReference type="NCBI Taxonomy" id="61149"/>
    <lineage>
        <taxon>Eukaryota</taxon>
        <taxon>Viridiplantae</taxon>
        <taxon>Streptophyta</taxon>
        <taxon>Embryophyta</taxon>
        <taxon>Tracheophyta</taxon>
        <taxon>Spermatophyta</taxon>
        <taxon>Magnoliopsida</taxon>
        <taxon>eudicotyledons</taxon>
        <taxon>Gunneridae</taxon>
        <taxon>Pentapetalae</taxon>
        <taxon>rosids</taxon>
        <taxon>fabids</taxon>
        <taxon>Malpighiales</taxon>
        <taxon>Rhizophoraceae</taxon>
        <taxon>Rhizophora</taxon>
    </lineage>
</organism>
<name>A0A2P2QFC8_RHIMU</name>
<dbReference type="AlphaFoldDB" id="A0A2P2QFC8"/>
<protein>
    <submittedName>
        <fullName evidence="1">Uncharacterized protein</fullName>
    </submittedName>
</protein>
<dbReference type="EMBL" id="GGEC01085093">
    <property type="protein sequence ID" value="MBX65577.1"/>
    <property type="molecule type" value="Transcribed_RNA"/>
</dbReference>
<accession>A0A2P2QFC8</accession>
<reference evidence="1" key="1">
    <citation type="submission" date="2018-02" db="EMBL/GenBank/DDBJ databases">
        <title>Rhizophora mucronata_Transcriptome.</title>
        <authorList>
            <person name="Meera S.P."/>
            <person name="Sreeshan A."/>
            <person name="Augustine A."/>
        </authorList>
    </citation>
    <scope>NUCLEOTIDE SEQUENCE</scope>
    <source>
        <tissue evidence="1">Leaf</tissue>
    </source>
</reference>
<evidence type="ECO:0000313" key="1">
    <source>
        <dbReference type="EMBL" id="MBX65577.1"/>
    </source>
</evidence>